<evidence type="ECO:0000256" key="6">
    <source>
        <dbReference type="ARBA" id="ARBA00023136"/>
    </source>
</evidence>
<dbReference type="InterPro" id="IPR015720">
    <property type="entry name" value="Emp24-like"/>
</dbReference>
<dbReference type="Proteomes" id="UP000269793">
    <property type="component" value="Chromosome III"/>
</dbReference>
<accession>A0A3G2S5W4</accession>
<feature type="signal peptide" evidence="9">
    <location>
        <begin position="1"/>
        <end position="26"/>
    </location>
</feature>
<comment type="subcellular location">
    <subcellularLocation>
        <location evidence="1 7">Membrane</location>
        <topology evidence="1 7">Single-pass type I membrane protein</topology>
    </subcellularLocation>
</comment>
<sequence>MARAWSGVSWLWVVVCILALIKSVHPVYFYFEAGTSKCFYEQLPADTIVVGHYYLEEWDETQGHFDIPKDISLGIMVKHLDSEHMLVNSRGTADGRFAFNSHDAGNHEICFQTEFHGMPMHNGRLPEMRMHIDIIIGDAHRSNTQEDQEHAQDLLSRARSLNGKMRDLRKEQQYQREREMEFRNLSERTNGLVMWCIIAQIVVLLACCVWQLFNLRTFFEDKKFR</sequence>
<evidence type="ECO:0000256" key="8">
    <source>
        <dbReference type="SAM" id="Phobius"/>
    </source>
</evidence>
<evidence type="ECO:0000256" key="5">
    <source>
        <dbReference type="ARBA" id="ARBA00022989"/>
    </source>
</evidence>
<evidence type="ECO:0000256" key="1">
    <source>
        <dbReference type="ARBA" id="ARBA00004479"/>
    </source>
</evidence>
<dbReference type="VEuPathDB" id="FungiDB:DNF11_1558"/>
<feature type="chain" id="PRO_5018092147" evidence="9">
    <location>
        <begin position="27"/>
        <end position="225"/>
    </location>
</feature>
<keyword evidence="5 8" id="KW-1133">Transmembrane helix</keyword>
<organism evidence="11 12">
    <name type="scientific">Malassezia restricta (strain ATCC 96810 / NBRC 103918 / CBS 7877)</name>
    <name type="common">Seborrheic dermatitis infection agent</name>
    <dbReference type="NCBI Taxonomy" id="425264"/>
    <lineage>
        <taxon>Eukaryota</taxon>
        <taxon>Fungi</taxon>
        <taxon>Dikarya</taxon>
        <taxon>Basidiomycota</taxon>
        <taxon>Ustilaginomycotina</taxon>
        <taxon>Malasseziomycetes</taxon>
        <taxon>Malasseziales</taxon>
        <taxon>Malasseziaceae</taxon>
        <taxon>Malassezia</taxon>
    </lineage>
</organism>
<proteinExistence type="inferred from homology"/>
<feature type="transmembrane region" description="Helical" evidence="8">
    <location>
        <begin position="192"/>
        <end position="213"/>
    </location>
</feature>
<dbReference type="PROSITE" id="PS50866">
    <property type="entry name" value="GOLD"/>
    <property type="match status" value="1"/>
</dbReference>
<dbReference type="OrthoDB" id="3427at2759"/>
<keyword evidence="12" id="KW-1185">Reference proteome</keyword>
<keyword evidence="6 8" id="KW-0472">Membrane</keyword>
<gene>
    <name evidence="11" type="primary">TMED4</name>
    <name evidence="11" type="ORF">DNF11_1558</name>
</gene>
<evidence type="ECO:0000256" key="9">
    <source>
        <dbReference type="SAM" id="SignalP"/>
    </source>
</evidence>
<dbReference type="STRING" id="425264.A0A3G2S5W4"/>
<dbReference type="InterPro" id="IPR009038">
    <property type="entry name" value="GOLD_dom"/>
</dbReference>
<dbReference type="PANTHER" id="PTHR22811">
    <property type="entry name" value="TRANSMEMBRANE EMP24 DOMAIN-CONTAINING PROTEIN"/>
    <property type="match status" value="1"/>
</dbReference>
<protein>
    <submittedName>
        <fullName evidence="11">Transmembrane emp24 domain-containing protein 4</fullName>
    </submittedName>
</protein>
<dbReference type="EMBL" id="CP033150">
    <property type="protein sequence ID" value="AYO42508.1"/>
    <property type="molecule type" value="Genomic_DNA"/>
</dbReference>
<reference evidence="11 12" key="1">
    <citation type="submission" date="2018-10" db="EMBL/GenBank/DDBJ databases">
        <title>Complete genome sequence of Malassezia restricta CBS 7877.</title>
        <authorList>
            <person name="Morand S.C."/>
            <person name="Bertignac M."/>
            <person name="Iltis A."/>
            <person name="Kolder I."/>
            <person name="Pirovano W."/>
            <person name="Jourdain R."/>
            <person name="Clavaud C."/>
        </authorList>
    </citation>
    <scope>NUCLEOTIDE SEQUENCE [LARGE SCALE GENOMIC DNA]</scope>
    <source>
        <strain evidence="11 12">CBS 7877</strain>
    </source>
</reference>
<keyword evidence="4 9" id="KW-0732">Signal</keyword>
<keyword evidence="3 7" id="KW-0812">Transmembrane</keyword>
<name>A0A3G2S5W4_MALR7</name>
<dbReference type="AlphaFoldDB" id="A0A3G2S5W4"/>
<comment type="similarity">
    <text evidence="2 7">Belongs to the EMP24/GP25L family.</text>
</comment>
<dbReference type="SMART" id="SM01190">
    <property type="entry name" value="EMP24_GP25L"/>
    <property type="match status" value="1"/>
</dbReference>
<evidence type="ECO:0000313" key="12">
    <source>
        <dbReference type="Proteomes" id="UP000269793"/>
    </source>
</evidence>
<evidence type="ECO:0000259" key="10">
    <source>
        <dbReference type="PROSITE" id="PS50866"/>
    </source>
</evidence>
<dbReference type="GO" id="GO:0016020">
    <property type="term" value="C:membrane"/>
    <property type="evidence" value="ECO:0007669"/>
    <property type="project" value="UniProtKB-SubCell"/>
</dbReference>
<evidence type="ECO:0000256" key="7">
    <source>
        <dbReference type="RuleBase" id="RU003827"/>
    </source>
</evidence>
<evidence type="ECO:0000313" key="11">
    <source>
        <dbReference type="EMBL" id="AYO42508.1"/>
    </source>
</evidence>
<evidence type="ECO:0000256" key="4">
    <source>
        <dbReference type="ARBA" id="ARBA00022729"/>
    </source>
</evidence>
<feature type="domain" description="GOLD" evidence="10">
    <location>
        <begin position="36"/>
        <end position="134"/>
    </location>
</feature>
<evidence type="ECO:0000256" key="2">
    <source>
        <dbReference type="ARBA" id="ARBA00007104"/>
    </source>
</evidence>
<evidence type="ECO:0000256" key="3">
    <source>
        <dbReference type="ARBA" id="ARBA00022692"/>
    </source>
</evidence>
<dbReference type="Pfam" id="PF01105">
    <property type="entry name" value="EMP24_GP25L"/>
    <property type="match status" value="1"/>
</dbReference>